<feature type="transmembrane region" description="Helical" evidence="2">
    <location>
        <begin position="423"/>
        <end position="443"/>
    </location>
</feature>
<dbReference type="Gene3D" id="1.20.1640.10">
    <property type="entry name" value="Multidrug efflux transporter AcrB transmembrane domain"/>
    <property type="match status" value="2"/>
</dbReference>
<dbReference type="InterPro" id="IPR027463">
    <property type="entry name" value="AcrB_DN_DC_subdom"/>
</dbReference>
<dbReference type="Proteomes" id="UP000253769">
    <property type="component" value="Unassembled WGS sequence"/>
</dbReference>
<dbReference type="PANTHER" id="PTHR32063:SF33">
    <property type="entry name" value="RND SUPERFAMILY EFFLUX PUMP PERMEASE COMPONENT"/>
    <property type="match status" value="1"/>
</dbReference>
<name>A0A369WCS9_9GAMM</name>
<accession>A0A369WCS9</accession>
<dbReference type="SUPFAM" id="SSF82693">
    <property type="entry name" value="Multidrug efflux transporter AcrB pore domain, PN1, PN2, PC1 and PC2 subdomains"/>
    <property type="match status" value="2"/>
</dbReference>
<evidence type="ECO:0000256" key="2">
    <source>
        <dbReference type="SAM" id="Phobius"/>
    </source>
</evidence>
<dbReference type="PANTHER" id="PTHR32063">
    <property type="match status" value="1"/>
</dbReference>
<dbReference type="Pfam" id="PF00873">
    <property type="entry name" value="ACR_tran"/>
    <property type="match status" value="1"/>
</dbReference>
<keyword evidence="2" id="KW-1133">Transmembrane helix</keyword>
<feature type="transmembrane region" description="Helical" evidence="2">
    <location>
        <begin position="379"/>
        <end position="403"/>
    </location>
</feature>
<dbReference type="Gene3D" id="3.30.70.1440">
    <property type="entry name" value="Multidrug efflux transporter AcrB pore domain"/>
    <property type="match status" value="1"/>
</dbReference>
<organism evidence="3 4">
    <name type="scientific">Motiliproteus coralliicola</name>
    <dbReference type="NCBI Taxonomy" id="2283196"/>
    <lineage>
        <taxon>Bacteria</taxon>
        <taxon>Pseudomonadati</taxon>
        <taxon>Pseudomonadota</taxon>
        <taxon>Gammaproteobacteria</taxon>
        <taxon>Oceanospirillales</taxon>
        <taxon>Oceanospirillaceae</taxon>
        <taxon>Motiliproteus</taxon>
    </lineage>
</organism>
<feature type="transmembrane region" description="Helical" evidence="2">
    <location>
        <begin position="521"/>
        <end position="542"/>
    </location>
</feature>
<keyword evidence="2" id="KW-0812">Transmembrane</keyword>
<dbReference type="SUPFAM" id="SSF82866">
    <property type="entry name" value="Multidrug efflux transporter AcrB transmembrane domain"/>
    <property type="match status" value="2"/>
</dbReference>
<sequence length="1049" mass="114824">MIRFFAAHPTAANLLMGMFMLAGVLALPDIKRETFPEIDRYEVQVTVAYPGASPTDVELGICKPLEDAIDGISFMEEKRCEARDSVGIMTLKMLESGDFDRFLDDTKSAVDGIDNFPDDSELPVVEETGRTQDVVTLALSAELPARELKTLAEQLKQRMQQTTAIPLIEIQGFASREFQIHVPQHNLRQYGLSLEQIADIVRGQNLDMPDGELSTARREYQIRFSDEKRTTDELAKLIVIDGEQGGELRLGDIATIHSDFDTDENRVTYNGKPAAFLQIRKNSIDDSLDVLEQVKRFIDTEQHRLPPGVELALTQDSTSIIKDRIQMLGTNAWQGLLLVFAVMWLFFGTRYAFWVVMGLPVSFLASAFVLGQFGMSINMLSMVALLLALGVLMDDAIVISESIGHQIRQGRKPLQAAIEGTRLVARGVFSSFLTTLCIFSGLLSLTGDIGQILVVIPIVLISVISVSLIEAFFILPHHLYHSLAHARSTTPSLIQAKVNALFERLRLKIDQLVGGLIRIRYGFVGAVIALLIVSISLLPSGIVKFSAFPTVEGDILQARVLMPTGTPLHRTEALVTQLKQQLNEIAAPLSEQQGEQVIKAVTVKYGTNADAFESGPHLATLSVDLLTAEQRHFSINELKRQWLERAEDLNGAWSIAIKEPSIGPAGRAIEIRLQGSDLDRLSQASQELKHWLAGYPGVSNLLDDLRPGKPEFTLHLKEGAYSLGMTAQTISSQLRAAFQGAKVLETSIGLETYDLVVELDKASRDELADFDNFPIINPANGAIIPLGDIAEIVPTRSYSRIHRVDNQRTLTLLGDIDASVNNTAAVLGHMQANFLPEFKQRYPDVSLKLKGEVAEGGETQGSMKSAFLMGLAGIFVLLSFQFRSYLEPVIVMLNIPLALIGVIWGHWLLGLDITMPSMLGFVSLAGIVVNDSILLVEFVKRRVAEGLSIHAAAARASHDRFRAVLLTSLTTIAGMTPLLFETSLQAQVLIPLTVSIVFGIASSTLLVLFVVPCCFCILEDFGLTSLSSSTAADDDNEGSATSDKASKPA</sequence>
<feature type="transmembrane region" description="Helical" evidence="2">
    <location>
        <begin position="865"/>
        <end position="882"/>
    </location>
</feature>
<feature type="region of interest" description="Disordered" evidence="1">
    <location>
        <begin position="1029"/>
        <end position="1049"/>
    </location>
</feature>
<feature type="transmembrane region" description="Helical" evidence="2">
    <location>
        <begin position="919"/>
        <end position="939"/>
    </location>
</feature>
<evidence type="ECO:0000256" key="1">
    <source>
        <dbReference type="SAM" id="MobiDB-lite"/>
    </source>
</evidence>
<feature type="transmembrane region" description="Helical" evidence="2">
    <location>
        <begin position="325"/>
        <end position="346"/>
    </location>
</feature>
<dbReference type="GO" id="GO:0042910">
    <property type="term" value="F:xenobiotic transmembrane transporter activity"/>
    <property type="evidence" value="ECO:0007669"/>
    <property type="project" value="TreeGrafter"/>
</dbReference>
<dbReference type="AlphaFoldDB" id="A0A369WCS9"/>
<proteinExistence type="predicted"/>
<protein>
    <submittedName>
        <fullName evidence="3">AcrB/AcrD/AcrF family protein</fullName>
    </submittedName>
</protein>
<dbReference type="Gene3D" id="3.30.70.1320">
    <property type="entry name" value="Multidrug efflux transporter AcrB pore domain like"/>
    <property type="match status" value="1"/>
</dbReference>
<dbReference type="PRINTS" id="PR00702">
    <property type="entry name" value="ACRIFLAVINRP"/>
</dbReference>
<evidence type="ECO:0000313" key="3">
    <source>
        <dbReference type="EMBL" id="RDE18416.1"/>
    </source>
</evidence>
<feature type="transmembrane region" description="Helical" evidence="2">
    <location>
        <begin position="960"/>
        <end position="980"/>
    </location>
</feature>
<dbReference type="SUPFAM" id="SSF82714">
    <property type="entry name" value="Multidrug efflux transporter AcrB TolC docking domain, DN and DC subdomains"/>
    <property type="match status" value="2"/>
</dbReference>
<dbReference type="OrthoDB" id="5287122at2"/>
<keyword evidence="4" id="KW-1185">Reference proteome</keyword>
<comment type="caution">
    <text evidence="3">The sequence shown here is derived from an EMBL/GenBank/DDBJ whole genome shotgun (WGS) entry which is preliminary data.</text>
</comment>
<dbReference type="Gene3D" id="3.30.70.1430">
    <property type="entry name" value="Multidrug efflux transporter AcrB pore domain"/>
    <property type="match status" value="2"/>
</dbReference>
<feature type="transmembrane region" description="Helical" evidence="2">
    <location>
        <begin position="889"/>
        <end position="907"/>
    </location>
</feature>
<gene>
    <name evidence="3" type="ORF">DV711_17350</name>
</gene>
<dbReference type="RefSeq" id="WP_114696993.1">
    <property type="nucleotide sequence ID" value="NZ_QQOH01000005.1"/>
</dbReference>
<evidence type="ECO:0000313" key="4">
    <source>
        <dbReference type="Proteomes" id="UP000253769"/>
    </source>
</evidence>
<dbReference type="InterPro" id="IPR001036">
    <property type="entry name" value="Acrflvin-R"/>
</dbReference>
<feature type="transmembrane region" description="Helical" evidence="2">
    <location>
        <begin position="992"/>
        <end position="1018"/>
    </location>
</feature>
<dbReference type="Gene3D" id="3.30.2090.10">
    <property type="entry name" value="Multidrug efflux transporter AcrB TolC docking domain, DN and DC subdomains"/>
    <property type="match status" value="2"/>
</dbReference>
<keyword evidence="2" id="KW-0472">Membrane</keyword>
<dbReference type="EMBL" id="QQOH01000005">
    <property type="protein sequence ID" value="RDE18416.1"/>
    <property type="molecule type" value="Genomic_DNA"/>
</dbReference>
<feature type="transmembrane region" description="Helical" evidence="2">
    <location>
        <begin position="449"/>
        <end position="475"/>
    </location>
</feature>
<reference evidence="3 4" key="1">
    <citation type="submission" date="2018-07" db="EMBL/GenBank/DDBJ databases">
        <title>Motiliproteus coralliicola sp. nov., a bacterium isolated from Coral.</title>
        <authorList>
            <person name="Wang G."/>
        </authorList>
    </citation>
    <scope>NUCLEOTIDE SEQUENCE [LARGE SCALE GENOMIC DNA]</scope>
    <source>
        <strain evidence="3 4">C34</strain>
    </source>
</reference>
<dbReference type="GO" id="GO:0005886">
    <property type="term" value="C:plasma membrane"/>
    <property type="evidence" value="ECO:0007669"/>
    <property type="project" value="TreeGrafter"/>
</dbReference>